<accession>A0AB33T481</accession>
<dbReference type="Proteomes" id="UP000038487">
    <property type="component" value="Unassembled WGS sequence"/>
</dbReference>
<name>A0AB33T481_9MYCO</name>
<comment type="caution">
    <text evidence="1">The sequence shown here is derived from an EMBL/GenBank/DDBJ whole genome shotgun (WGS) entry which is preliminary data.</text>
</comment>
<evidence type="ECO:0000313" key="2">
    <source>
        <dbReference type="Proteomes" id="UP000038487"/>
    </source>
</evidence>
<protein>
    <submittedName>
        <fullName evidence="1">Bacteriophage protein</fullName>
    </submittedName>
</protein>
<sequence>MALSNPWIHGPETGEDFTQLPPHLQGVETKIVYIGVVHPIHKKRFTWNLLGSHKGREGIVMAPVATGLFHTPFETLMSEGPYQIGAEPERTDWKKRMISIGVHVNPDIAPWISGSSSRVIDTPFRYRMIEERWWGSWSATEDGYLGVFTRTHGWRWLRVRLAEEPKDPWELDPVAYGNNFMTWSMNIVATQPYFAKRTEFKTWQNDVETSTLWDKIEDLLNEFIPGLDVGEGAIRVPNRGDIAVYPKFLVSSPGKCWIQEGDRWVELPLLSPKDGYIMVDTDPNAQTLTATTDPVDPLFMRILRNSQLIDVLLHDLLSITLPMWRRMEDRFTEASKIPPRTLAAVKVRHSNADGRVTMFVPQRYSKGFA</sequence>
<dbReference type="AlphaFoldDB" id="A0AB33T481"/>
<proteinExistence type="predicted"/>
<gene>
    <name evidence="1" type="ORF">ERS075527_01139</name>
</gene>
<reference evidence="1 2" key="1">
    <citation type="submission" date="2015-03" db="EMBL/GenBank/DDBJ databases">
        <authorList>
            <consortium name="Pathogen Informatics"/>
            <person name="Murphy D."/>
        </authorList>
    </citation>
    <scope>NUCLEOTIDE SEQUENCE [LARGE SCALE GENOMIC DNA]</scope>
    <source>
        <strain evidence="1 2">PAP036</strain>
    </source>
</reference>
<dbReference type="EMBL" id="CSUW01000002">
    <property type="protein sequence ID" value="CPT11835.1"/>
    <property type="molecule type" value="Genomic_DNA"/>
</dbReference>
<evidence type="ECO:0000313" key="1">
    <source>
        <dbReference type="EMBL" id="CPT11835.1"/>
    </source>
</evidence>
<dbReference type="RefSeq" id="WP_052537761.1">
    <property type="nucleotide sequence ID" value="NZ_CSUW01000002.1"/>
</dbReference>
<organism evidence="1 2">
    <name type="scientific">Mycobacteroides abscessus</name>
    <dbReference type="NCBI Taxonomy" id="36809"/>
    <lineage>
        <taxon>Bacteria</taxon>
        <taxon>Bacillati</taxon>
        <taxon>Actinomycetota</taxon>
        <taxon>Actinomycetes</taxon>
        <taxon>Mycobacteriales</taxon>
        <taxon>Mycobacteriaceae</taxon>
        <taxon>Mycobacteroides</taxon>
    </lineage>
</organism>